<name>A0AAW1LEX2_POPJA</name>
<dbReference type="EMBL" id="JASPKY010000122">
    <property type="protein sequence ID" value="KAK9732097.1"/>
    <property type="molecule type" value="Genomic_DNA"/>
</dbReference>
<comment type="caution">
    <text evidence="1">The sequence shown here is derived from an EMBL/GenBank/DDBJ whole genome shotgun (WGS) entry which is preliminary data.</text>
</comment>
<gene>
    <name evidence="1" type="ORF">QE152_g13104</name>
</gene>
<sequence length="112" mass="12966">MVIAQQLVERQVQTISFFVASVIQSGRVDLAERPKSFVASVIQSGRVDLAERPKSFDANRPVKTRLYHRSTFVRQQSFGKKKTNVFYNLYIWETYQIEIVTVDNGFVVDITY</sequence>
<evidence type="ECO:0000313" key="2">
    <source>
        <dbReference type="Proteomes" id="UP001458880"/>
    </source>
</evidence>
<accession>A0AAW1LEX2</accession>
<keyword evidence="2" id="KW-1185">Reference proteome</keyword>
<reference evidence="1 2" key="1">
    <citation type="journal article" date="2024" name="BMC Genomics">
        <title>De novo assembly and annotation of Popillia japonica's genome with initial clues to its potential as an invasive pest.</title>
        <authorList>
            <person name="Cucini C."/>
            <person name="Boschi S."/>
            <person name="Funari R."/>
            <person name="Cardaioli E."/>
            <person name="Iannotti N."/>
            <person name="Marturano G."/>
            <person name="Paoli F."/>
            <person name="Bruttini M."/>
            <person name="Carapelli A."/>
            <person name="Frati F."/>
            <person name="Nardi F."/>
        </authorList>
    </citation>
    <scope>NUCLEOTIDE SEQUENCE [LARGE SCALE GENOMIC DNA]</scope>
    <source>
        <strain evidence="1">DMR45628</strain>
    </source>
</reference>
<organism evidence="1 2">
    <name type="scientific">Popillia japonica</name>
    <name type="common">Japanese beetle</name>
    <dbReference type="NCBI Taxonomy" id="7064"/>
    <lineage>
        <taxon>Eukaryota</taxon>
        <taxon>Metazoa</taxon>
        <taxon>Ecdysozoa</taxon>
        <taxon>Arthropoda</taxon>
        <taxon>Hexapoda</taxon>
        <taxon>Insecta</taxon>
        <taxon>Pterygota</taxon>
        <taxon>Neoptera</taxon>
        <taxon>Endopterygota</taxon>
        <taxon>Coleoptera</taxon>
        <taxon>Polyphaga</taxon>
        <taxon>Scarabaeiformia</taxon>
        <taxon>Scarabaeidae</taxon>
        <taxon>Rutelinae</taxon>
        <taxon>Popillia</taxon>
    </lineage>
</organism>
<dbReference type="Proteomes" id="UP001458880">
    <property type="component" value="Unassembled WGS sequence"/>
</dbReference>
<protein>
    <submittedName>
        <fullName evidence="1">Uncharacterized protein</fullName>
    </submittedName>
</protein>
<evidence type="ECO:0000313" key="1">
    <source>
        <dbReference type="EMBL" id="KAK9732097.1"/>
    </source>
</evidence>
<proteinExistence type="predicted"/>
<dbReference type="AlphaFoldDB" id="A0AAW1LEX2"/>